<proteinExistence type="predicted"/>
<dbReference type="EMBL" id="MCFJ01000012">
    <property type="protein sequence ID" value="ORY60036.1"/>
    <property type="molecule type" value="Genomic_DNA"/>
</dbReference>
<keyword evidence="3" id="KW-1185">Reference proteome</keyword>
<feature type="compositionally biased region" description="Low complexity" evidence="1">
    <location>
        <begin position="343"/>
        <end position="354"/>
    </location>
</feature>
<feature type="compositionally biased region" description="Low complexity" evidence="1">
    <location>
        <begin position="514"/>
        <end position="527"/>
    </location>
</feature>
<gene>
    <name evidence="2" type="ORF">BCR38DRAFT_52565</name>
</gene>
<evidence type="ECO:0000313" key="3">
    <source>
        <dbReference type="Proteomes" id="UP000193689"/>
    </source>
</evidence>
<name>A0A1Y2DLM2_9PEZI</name>
<dbReference type="AlphaFoldDB" id="A0A1Y2DLM2"/>
<sequence>MSATEMEDPRDSVDTTSAKLEPSPPNGVEAHEADEIPPAKDESRPPSVTNRTEPTPVAVPEDDDTADEVGLSPPPSSSVSSVNPDVLGDEIIVGTGPRAGPTNGGKPSLLRVVPDHEDEVMADVEEDDEPLTSHYPKRKRASIYNDLGEDKLEGSLLNGAEDIGTPVPSAYSTSRRQGIPGPGVKSVILGYWRDSPAPVESGKHAVIGFMDVRDRLRTRIQNVTRKGDAINSRLFPIPPGPGGSWVTFERIVFDDHLVLLDHNEIKEYVKLRQNCEEATPEEKHKAELAAVEVAKARLAVKPPPETNQPVPIAYGLSIPENATNRPDKRRRIGSVASNISTGQQPQPSMAMAQPQHHHQMQPQPQPLPQMQPQPPFPSPSSSQSRMPPPMPHILENLPGARPTRILVGCWSRSPPARDEDKHAVTGILGANDMFRVKLMKETMDGRPVDAEFPTGAGALWIPYEEVKFLNHVKDLTRPEMKEYCRVRQAQIDGGETEEQRVSNETKAVYEAQRRAAANPKAAGPAGAVGSRNSLNGPTPVDYNMRDSPKPEPIPMPAHELRHSRRDMMHNDGRGGRHSMPEADMRPASRTQSLDPLERTNNLARREVAKMESAQLRQERHNAHRIAMSNASSAAAANNAMLQESVVRMNEVWQKQEAQRMQGIQSMQQQQQQMQTMGAGNSDDIKMHEGMRYERKQTGPFAGKLVSQGVIISIDGEDYVEYRVLTKPTFF</sequence>
<dbReference type="RefSeq" id="XP_040712470.1">
    <property type="nucleotide sequence ID" value="XM_040865327.1"/>
</dbReference>
<dbReference type="Proteomes" id="UP000193689">
    <property type="component" value="Unassembled WGS sequence"/>
</dbReference>
<dbReference type="InParanoid" id="A0A1Y2DLM2"/>
<feature type="region of interest" description="Disordered" evidence="1">
    <location>
        <begin position="301"/>
        <end position="390"/>
    </location>
</feature>
<feature type="compositionally biased region" description="Pro residues" evidence="1">
    <location>
        <begin position="363"/>
        <end position="378"/>
    </location>
</feature>
<dbReference type="GeneID" id="63781539"/>
<evidence type="ECO:0000313" key="2">
    <source>
        <dbReference type="EMBL" id="ORY60036.1"/>
    </source>
</evidence>
<feature type="region of interest" description="Disordered" evidence="1">
    <location>
        <begin position="1"/>
        <end position="107"/>
    </location>
</feature>
<dbReference type="STRING" id="1141098.A0A1Y2DLM2"/>
<feature type="region of interest" description="Disordered" evidence="1">
    <location>
        <begin position="514"/>
        <end position="592"/>
    </location>
</feature>
<accession>A0A1Y2DLM2</accession>
<organism evidence="2 3">
    <name type="scientific">Pseudomassariella vexata</name>
    <dbReference type="NCBI Taxonomy" id="1141098"/>
    <lineage>
        <taxon>Eukaryota</taxon>
        <taxon>Fungi</taxon>
        <taxon>Dikarya</taxon>
        <taxon>Ascomycota</taxon>
        <taxon>Pezizomycotina</taxon>
        <taxon>Sordariomycetes</taxon>
        <taxon>Xylariomycetidae</taxon>
        <taxon>Amphisphaeriales</taxon>
        <taxon>Pseudomassariaceae</taxon>
        <taxon>Pseudomassariella</taxon>
    </lineage>
</organism>
<dbReference type="OrthoDB" id="5235778at2759"/>
<evidence type="ECO:0000256" key="1">
    <source>
        <dbReference type="SAM" id="MobiDB-lite"/>
    </source>
</evidence>
<protein>
    <submittedName>
        <fullName evidence="2">Uncharacterized protein</fullName>
    </submittedName>
</protein>
<feature type="compositionally biased region" description="Basic and acidic residues" evidence="1">
    <location>
        <begin position="565"/>
        <end position="586"/>
    </location>
</feature>
<comment type="caution">
    <text evidence="2">The sequence shown here is derived from an EMBL/GenBank/DDBJ whole genome shotgun (WGS) entry which is preliminary data.</text>
</comment>
<reference evidence="2 3" key="1">
    <citation type="submission" date="2016-07" db="EMBL/GenBank/DDBJ databases">
        <title>Pervasive Adenine N6-methylation of Active Genes in Fungi.</title>
        <authorList>
            <consortium name="DOE Joint Genome Institute"/>
            <person name="Mondo S.J."/>
            <person name="Dannebaum R.O."/>
            <person name="Kuo R.C."/>
            <person name="Labutti K."/>
            <person name="Haridas S."/>
            <person name="Kuo A."/>
            <person name="Salamov A."/>
            <person name="Ahrendt S.R."/>
            <person name="Lipzen A."/>
            <person name="Sullivan W."/>
            <person name="Andreopoulos W.B."/>
            <person name="Clum A."/>
            <person name="Lindquist E."/>
            <person name="Daum C."/>
            <person name="Ramamoorthy G.K."/>
            <person name="Gryganskyi A."/>
            <person name="Culley D."/>
            <person name="Magnuson J.K."/>
            <person name="James T.Y."/>
            <person name="O'Malley M.A."/>
            <person name="Stajich J.E."/>
            <person name="Spatafora J.W."/>
            <person name="Visel A."/>
            <person name="Grigoriev I.V."/>
        </authorList>
    </citation>
    <scope>NUCLEOTIDE SEQUENCE [LARGE SCALE GENOMIC DNA]</scope>
    <source>
        <strain evidence="2 3">CBS 129021</strain>
    </source>
</reference>
<feature type="compositionally biased region" description="Basic and acidic residues" evidence="1">
    <location>
        <begin position="29"/>
        <end position="44"/>
    </location>
</feature>